<sequence>TTRAPGPLVLTKDGQIQGTTVDRAHVFYGVPYAAPPTGAYRWKPPRPVTPWPHVYDASSPRAACMQACTGPARDECPQKVSEDCLYLNVFVPLDVDFRSPLQRPLPVLLWVHGGDFIAGSASKPLYDGRFVSNLTHTVVVSVEYRLAFGFLVSGREPHSSATGNYGILDQQAAFLWVQRNIALFGGNPSKVTIFGESAGAQSVGVHLTVQSSGPLFQRAVLQSLPFSIPLKTHDALKLGKDFAEQTNCSVSDFVCLLSLPEQDVLTAQMKTSKIVNPFRFLELFETWGPHVDGELIKEQTLTAFHKGHWQKEKPLLLTTSEEGVIFVYGVFTKPVSVVEATVYITAIFKQHTLRVLHRYLPLYRGADRREMLAQIVTDYVFLCPSRRSARAGVAAGTNVWMYIFDHAPSDQRVWSGLTFCYQRACHGAELPLLFGSAAVANFTLSPPERLLSNRMMCHWGAFAHAGDPNPPAPQTASCRQQRPPAWPPYSDTSGWLVMNLTTHSHAQVGTRSHVCDFWDQL</sequence>
<evidence type="ECO:0000259" key="5">
    <source>
        <dbReference type="Pfam" id="PF00135"/>
    </source>
</evidence>
<feature type="active site" description="Charge relay system" evidence="3">
    <location>
        <position position="426"/>
    </location>
</feature>
<evidence type="ECO:0000313" key="7">
    <source>
        <dbReference type="Proteomes" id="UP000265120"/>
    </source>
</evidence>
<keyword evidence="7" id="KW-1185">Reference proteome</keyword>
<dbReference type="GO" id="GO:0004104">
    <property type="term" value="F:cholinesterase activity"/>
    <property type="evidence" value="ECO:0007669"/>
    <property type="project" value="InterPro"/>
</dbReference>
<dbReference type="STRING" id="244447.ENSCSEP00000026395"/>
<dbReference type="Ensembl" id="ENSCSET00000026748.1">
    <property type="protein sequence ID" value="ENSCSEP00000026395.1"/>
    <property type="gene ID" value="ENSCSEG00000016868.1"/>
</dbReference>
<name>A0A3P8WP02_CYNSE</name>
<dbReference type="InterPro" id="IPR002018">
    <property type="entry name" value="CarbesteraseB"/>
</dbReference>
<dbReference type="PANTHER" id="PTHR45570">
    <property type="entry name" value="CARBOXYLIC ESTER HYDROLASE"/>
    <property type="match status" value="1"/>
</dbReference>
<dbReference type="PRINTS" id="PR00878">
    <property type="entry name" value="CHOLNESTRASE"/>
</dbReference>
<dbReference type="PANTHER" id="PTHR45570:SF1">
    <property type="entry name" value="CARBOXYLIC ESTER HYDROLASE"/>
    <property type="match status" value="1"/>
</dbReference>
<keyword evidence="2 4" id="KW-0378">Hydrolase</keyword>
<evidence type="ECO:0000313" key="6">
    <source>
        <dbReference type="Ensembl" id="ENSCSEP00000026395.1"/>
    </source>
</evidence>
<feature type="active site" description="Charge relay system" evidence="3">
    <location>
        <position position="322"/>
    </location>
</feature>
<evidence type="ECO:0000256" key="3">
    <source>
        <dbReference type="PIRSR" id="PIRSR600997-1"/>
    </source>
</evidence>
<evidence type="ECO:0000256" key="1">
    <source>
        <dbReference type="ARBA" id="ARBA00005964"/>
    </source>
</evidence>
<dbReference type="InterPro" id="IPR029058">
    <property type="entry name" value="AB_hydrolase_fold"/>
</dbReference>
<proteinExistence type="inferred from homology"/>
<protein>
    <recommendedName>
        <fullName evidence="4">Carboxylic ester hydrolase</fullName>
        <ecNumber evidence="4">3.1.1.-</ecNumber>
    </recommendedName>
</protein>
<reference evidence="6 7" key="1">
    <citation type="journal article" date="2014" name="Nat. Genet.">
        <title>Whole-genome sequence of a flatfish provides insights into ZW sex chromosome evolution and adaptation to a benthic lifestyle.</title>
        <authorList>
            <person name="Chen S."/>
            <person name="Zhang G."/>
            <person name="Shao C."/>
            <person name="Huang Q."/>
            <person name="Liu G."/>
            <person name="Zhang P."/>
            <person name="Song W."/>
            <person name="An N."/>
            <person name="Chalopin D."/>
            <person name="Volff J.N."/>
            <person name="Hong Y."/>
            <person name="Li Q."/>
            <person name="Sha Z."/>
            <person name="Zhou H."/>
            <person name="Xie M."/>
            <person name="Yu Q."/>
            <person name="Liu Y."/>
            <person name="Xiang H."/>
            <person name="Wang N."/>
            <person name="Wu K."/>
            <person name="Yang C."/>
            <person name="Zhou Q."/>
            <person name="Liao X."/>
            <person name="Yang L."/>
            <person name="Hu Q."/>
            <person name="Zhang J."/>
            <person name="Meng L."/>
            <person name="Jin L."/>
            <person name="Tian Y."/>
            <person name="Lian J."/>
            <person name="Yang J."/>
            <person name="Miao G."/>
            <person name="Liu S."/>
            <person name="Liang Z."/>
            <person name="Yan F."/>
            <person name="Li Y."/>
            <person name="Sun B."/>
            <person name="Zhang H."/>
            <person name="Zhang J."/>
            <person name="Zhu Y."/>
            <person name="Du M."/>
            <person name="Zhao Y."/>
            <person name="Schartl M."/>
            <person name="Tang Q."/>
            <person name="Wang J."/>
        </authorList>
    </citation>
    <scope>NUCLEOTIDE SEQUENCE</scope>
</reference>
<feature type="domain" description="Carboxylesterase type B" evidence="5">
    <location>
        <begin position="7"/>
        <end position="518"/>
    </location>
</feature>
<feature type="active site" description="Acyl-ester intermediate" evidence="3">
    <location>
        <position position="197"/>
    </location>
</feature>
<dbReference type="Pfam" id="PF00135">
    <property type="entry name" value="COesterase"/>
    <property type="match status" value="1"/>
</dbReference>
<dbReference type="OMA" id="TWTFARN"/>
<reference evidence="6" key="3">
    <citation type="submission" date="2025-09" db="UniProtKB">
        <authorList>
            <consortium name="Ensembl"/>
        </authorList>
    </citation>
    <scope>IDENTIFICATION</scope>
</reference>
<dbReference type="PROSITE" id="PS00941">
    <property type="entry name" value="CARBOXYLESTERASE_B_2"/>
    <property type="match status" value="1"/>
</dbReference>
<dbReference type="FunCoup" id="A0A3P8WP02">
    <property type="interactions" value="1"/>
</dbReference>
<dbReference type="PROSITE" id="PS00122">
    <property type="entry name" value="CARBOXYLESTERASE_B_1"/>
    <property type="match status" value="1"/>
</dbReference>
<evidence type="ECO:0000256" key="4">
    <source>
        <dbReference type="RuleBase" id="RU361235"/>
    </source>
</evidence>
<dbReference type="SUPFAM" id="SSF53474">
    <property type="entry name" value="alpha/beta-Hydrolases"/>
    <property type="match status" value="1"/>
</dbReference>
<dbReference type="AlphaFoldDB" id="A0A3P8WP02"/>
<dbReference type="Gene3D" id="3.40.50.1820">
    <property type="entry name" value="alpha/beta hydrolase"/>
    <property type="match status" value="1"/>
</dbReference>
<accession>A0A3P8WP02</accession>
<dbReference type="InParanoid" id="A0A3P8WP02"/>
<dbReference type="GeneTree" id="ENSGT00940000165334"/>
<organism evidence="6 7">
    <name type="scientific">Cynoglossus semilaevis</name>
    <name type="common">Tongue sole</name>
    <dbReference type="NCBI Taxonomy" id="244447"/>
    <lineage>
        <taxon>Eukaryota</taxon>
        <taxon>Metazoa</taxon>
        <taxon>Chordata</taxon>
        <taxon>Craniata</taxon>
        <taxon>Vertebrata</taxon>
        <taxon>Euteleostomi</taxon>
        <taxon>Actinopterygii</taxon>
        <taxon>Neopterygii</taxon>
        <taxon>Teleostei</taxon>
        <taxon>Neoteleostei</taxon>
        <taxon>Acanthomorphata</taxon>
        <taxon>Carangaria</taxon>
        <taxon>Pleuronectiformes</taxon>
        <taxon>Pleuronectoidei</taxon>
        <taxon>Cynoglossidae</taxon>
        <taxon>Cynoglossinae</taxon>
        <taxon>Cynoglossus</taxon>
    </lineage>
</organism>
<dbReference type="Proteomes" id="UP000265120">
    <property type="component" value="Chromosome 8"/>
</dbReference>
<comment type="similarity">
    <text evidence="1 4">Belongs to the type-B carboxylesterase/lipase family.</text>
</comment>
<reference evidence="6" key="2">
    <citation type="submission" date="2025-08" db="UniProtKB">
        <authorList>
            <consortium name="Ensembl"/>
        </authorList>
    </citation>
    <scope>IDENTIFICATION</scope>
</reference>
<dbReference type="EC" id="3.1.1.-" evidence="4"/>
<dbReference type="InterPro" id="IPR019826">
    <property type="entry name" value="Carboxylesterase_B_AS"/>
</dbReference>
<dbReference type="InterPro" id="IPR000997">
    <property type="entry name" value="Cholinesterase"/>
</dbReference>
<dbReference type="InterPro" id="IPR019819">
    <property type="entry name" value="Carboxylesterase_B_CS"/>
</dbReference>
<evidence type="ECO:0000256" key="2">
    <source>
        <dbReference type="ARBA" id="ARBA00022801"/>
    </source>
</evidence>